<keyword evidence="1" id="KW-0472">Membrane</keyword>
<reference evidence="2 3" key="1">
    <citation type="journal article" date="2011" name="J. Bacteriol.">
        <title>Complete genome sequence of the polycyclic aromatic hydrocarbon-degrading bacterium Alteromonas sp. strain SN2.</title>
        <authorList>
            <person name="Jin H.M."/>
            <person name="Jeong H."/>
            <person name="Moon E.J."/>
            <person name="Math R.K."/>
            <person name="Lee K."/>
            <person name="Kim H.J."/>
            <person name="Jeon C.O."/>
            <person name="Oh T.K."/>
            <person name="Kim J.F."/>
        </authorList>
    </citation>
    <scope>NUCLEOTIDE SEQUENCE [LARGE SCALE GENOMIC DNA]</scope>
    <source>
        <strain evidence="3">JCM 17741 / KACC 18427 / KCTC 11700BP / SN2</strain>
    </source>
</reference>
<protein>
    <submittedName>
        <fullName evidence="2">Uncharacterized protein</fullName>
    </submittedName>
</protein>
<name>F5Z7M7_ALTNA</name>
<sequence length="127" mass="14169">MDSLELEEKPELDSAQQNKIKNETLTTELHFELLKQYAWLSSAAIGAIVVLVQLKAIEADKDLYVSLGFFVASIILSITGQDHIIDSLLKGKQIYDASKVLKFIRTISMMCFGIGVGYLAANVLKFW</sequence>
<dbReference type="OrthoDB" id="6388691at2"/>
<proteinExistence type="predicted"/>
<evidence type="ECO:0000313" key="2">
    <source>
        <dbReference type="EMBL" id="AEF03070.1"/>
    </source>
</evidence>
<keyword evidence="3" id="KW-1185">Reference proteome</keyword>
<evidence type="ECO:0000313" key="3">
    <source>
        <dbReference type="Proteomes" id="UP000000683"/>
    </source>
</evidence>
<dbReference type="HOGENOM" id="CLU_2001667_0_0_6"/>
<keyword evidence="1" id="KW-1133">Transmembrane helix</keyword>
<dbReference type="KEGG" id="alt:ambt_07710"/>
<feature type="transmembrane region" description="Helical" evidence="1">
    <location>
        <begin position="37"/>
        <end position="57"/>
    </location>
</feature>
<keyword evidence="1" id="KW-0812">Transmembrane</keyword>
<dbReference type="Proteomes" id="UP000000683">
    <property type="component" value="Chromosome"/>
</dbReference>
<dbReference type="EMBL" id="CP002339">
    <property type="protein sequence ID" value="AEF03070.1"/>
    <property type="molecule type" value="Genomic_DNA"/>
</dbReference>
<dbReference type="eggNOG" id="ENOG50349DF">
    <property type="taxonomic scope" value="Bacteria"/>
</dbReference>
<feature type="transmembrane region" description="Helical" evidence="1">
    <location>
        <begin position="63"/>
        <end position="80"/>
    </location>
</feature>
<gene>
    <name evidence="2" type="ordered locus">ambt_07710</name>
</gene>
<dbReference type="RefSeq" id="WP_013784008.1">
    <property type="nucleotide sequence ID" value="NC_015554.1"/>
</dbReference>
<evidence type="ECO:0000256" key="1">
    <source>
        <dbReference type="SAM" id="Phobius"/>
    </source>
</evidence>
<organism evidence="2 3">
    <name type="scientific">Alteromonas naphthalenivorans</name>
    <dbReference type="NCBI Taxonomy" id="715451"/>
    <lineage>
        <taxon>Bacteria</taxon>
        <taxon>Pseudomonadati</taxon>
        <taxon>Pseudomonadota</taxon>
        <taxon>Gammaproteobacteria</taxon>
        <taxon>Alteromonadales</taxon>
        <taxon>Alteromonadaceae</taxon>
        <taxon>Alteromonas/Salinimonas group</taxon>
        <taxon>Alteromonas</taxon>
    </lineage>
</organism>
<accession>F5Z7M7</accession>
<feature type="transmembrane region" description="Helical" evidence="1">
    <location>
        <begin position="100"/>
        <end position="121"/>
    </location>
</feature>
<dbReference type="AlphaFoldDB" id="F5Z7M7"/>